<protein>
    <recommendedName>
        <fullName evidence="3">Reverse transcriptase RNase H-like domain-containing protein</fullName>
    </recommendedName>
</protein>
<evidence type="ECO:0000313" key="2">
    <source>
        <dbReference type="Proteomes" id="UP000234323"/>
    </source>
</evidence>
<proteinExistence type="predicted"/>
<reference evidence="1 2" key="1">
    <citation type="submission" date="2015-10" db="EMBL/GenBank/DDBJ databases">
        <title>Genome analyses suggest a sexual origin of heterokaryosis in a supposedly ancient asexual fungus.</title>
        <authorList>
            <person name="Ropars J."/>
            <person name="Sedzielewska K."/>
            <person name="Noel J."/>
            <person name="Charron P."/>
            <person name="Farinelli L."/>
            <person name="Marton T."/>
            <person name="Kruger M."/>
            <person name="Pelin A."/>
            <person name="Brachmann A."/>
            <person name="Corradi N."/>
        </authorList>
    </citation>
    <scope>NUCLEOTIDE SEQUENCE [LARGE SCALE GENOMIC DNA]</scope>
    <source>
        <strain evidence="1 2">A4</strain>
    </source>
</reference>
<organism evidence="1 2">
    <name type="scientific">Rhizophagus irregularis</name>
    <dbReference type="NCBI Taxonomy" id="588596"/>
    <lineage>
        <taxon>Eukaryota</taxon>
        <taxon>Fungi</taxon>
        <taxon>Fungi incertae sedis</taxon>
        <taxon>Mucoromycota</taxon>
        <taxon>Glomeromycotina</taxon>
        <taxon>Glomeromycetes</taxon>
        <taxon>Glomerales</taxon>
        <taxon>Glomeraceae</taxon>
        <taxon>Rhizophagus</taxon>
    </lineage>
</organism>
<evidence type="ECO:0000313" key="1">
    <source>
        <dbReference type="EMBL" id="PKY63338.1"/>
    </source>
</evidence>
<dbReference type="AlphaFoldDB" id="A0A2I1HWT3"/>
<dbReference type="EMBL" id="LLXI01009859">
    <property type="protein sequence ID" value="PKY63338.1"/>
    <property type="molecule type" value="Genomic_DNA"/>
</dbReference>
<gene>
    <name evidence="1" type="ORF">RhiirA4_491902</name>
</gene>
<name>A0A2I1HWT3_9GLOM</name>
<keyword evidence="2" id="KW-1185">Reference proteome</keyword>
<evidence type="ECO:0008006" key="3">
    <source>
        <dbReference type="Google" id="ProtNLM"/>
    </source>
</evidence>
<accession>A0A2I1HWT3</accession>
<dbReference type="Proteomes" id="UP000234323">
    <property type="component" value="Unassembled WGS sequence"/>
</dbReference>
<comment type="caution">
    <text evidence="1">The sequence shown here is derived from an EMBL/GenBank/DDBJ whole genome shotgun (WGS) entry which is preliminary data.</text>
</comment>
<sequence length="102" mass="12167">MQLQQYDFTIQHRAGKANANADALSRINSTEDPVNSAECFLAIIDEGKDICEVSNDEYNRPQRIPKRFNIIQPEFRPEYLINEPFWEYPQKKYQFNFFSHLY</sequence>